<evidence type="ECO:0000313" key="4">
    <source>
        <dbReference type="Proteomes" id="UP000092389"/>
    </source>
</evidence>
<feature type="transmembrane region" description="Helical" evidence="2">
    <location>
        <begin position="39"/>
        <end position="60"/>
    </location>
</feature>
<protein>
    <submittedName>
        <fullName evidence="3">Uncharacterized protein</fullName>
    </submittedName>
</protein>
<keyword evidence="2" id="KW-0812">Transmembrane</keyword>
<dbReference type="Proteomes" id="UP000092389">
    <property type="component" value="Unassembled WGS sequence"/>
</dbReference>
<name>A0A1A2T449_MYCNT</name>
<accession>A0A1A2T449</accession>
<dbReference type="AlphaFoldDB" id="A0A1A2T449"/>
<keyword evidence="2" id="KW-0472">Membrane</keyword>
<comment type="caution">
    <text evidence="3">The sequence shown here is derived from an EMBL/GenBank/DDBJ whole genome shotgun (WGS) entry which is preliminary data.</text>
</comment>
<dbReference type="EMBL" id="LZJU01000146">
    <property type="protein sequence ID" value="OBH70807.1"/>
    <property type="molecule type" value="Genomic_DNA"/>
</dbReference>
<feature type="transmembrane region" description="Helical" evidence="2">
    <location>
        <begin position="67"/>
        <end position="89"/>
    </location>
</feature>
<evidence type="ECO:0000313" key="3">
    <source>
        <dbReference type="EMBL" id="OBH70807.1"/>
    </source>
</evidence>
<reference evidence="3 4" key="1">
    <citation type="submission" date="2016-06" db="EMBL/GenBank/DDBJ databases">
        <authorList>
            <person name="Kjaerup R.B."/>
            <person name="Dalgaard T.S."/>
            <person name="Juul-Madsen H.R."/>
        </authorList>
    </citation>
    <scope>NUCLEOTIDE SEQUENCE [LARGE SCALE GENOMIC DNA]</scope>
    <source>
        <strain evidence="3 4">E152</strain>
    </source>
</reference>
<feature type="transmembrane region" description="Helical" evidence="2">
    <location>
        <begin position="7"/>
        <end position="27"/>
    </location>
</feature>
<feature type="compositionally biased region" description="Pro residues" evidence="1">
    <location>
        <begin position="155"/>
        <end position="174"/>
    </location>
</feature>
<organism evidence="3 4">
    <name type="scientific">Mycobacterium mantenii</name>
    <dbReference type="NCBI Taxonomy" id="560555"/>
    <lineage>
        <taxon>Bacteria</taxon>
        <taxon>Bacillati</taxon>
        <taxon>Actinomycetota</taxon>
        <taxon>Actinomycetes</taxon>
        <taxon>Mycobacteriales</taxon>
        <taxon>Mycobacteriaceae</taxon>
        <taxon>Mycobacterium</taxon>
        <taxon>Mycobacterium avium complex (MAC)</taxon>
    </lineage>
</organism>
<gene>
    <name evidence="3" type="ORF">A5683_03340</name>
</gene>
<sequence>MFFGSYVFAGIAALLLATAIAVLIAISDFRSRGSTSGPIMVAAAAGLIVVAALVVSLGVLDDRGRGWARLVTWGICGIGLCAGIAVFVLDPGESVAWFGQLLHVGAVVAMIISVASAILLALPKSNAYFQSGRRPQPVAAPAFPQPSAFSASPAPYRPPASPQPPASSAPPPGCPANDSDYDPFS</sequence>
<feature type="transmembrane region" description="Helical" evidence="2">
    <location>
        <begin position="101"/>
        <end position="122"/>
    </location>
</feature>
<evidence type="ECO:0000256" key="2">
    <source>
        <dbReference type="SAM" id="Phobius"/>
    </source>
</evidence>
<keyword evidence="2" id="KW-1133">Transmembrane helix</keyword>
<proteinExistence type="predicted"/>
<feature type="region of interest" description="Disordered" evidence="1">
    <location>
        <begin position="135"/>
        <end position="185"/>
    </location>
</feature>
<evidence type="ECO:0000256" key="1">
    <source>
        <dbReference type="SAM" id="MobiDB-lite"/>
    </source>
</evidence>
<feature type="compositionally biased region" description="Low complexity" evidence="1">
    <location>
        <begin position="135"/>
        <end position="154"/>
    </location>
</feature>